<keyword evidence="9" id="KW-0479">Metal-binding</keyword>
<evidence type="ECO:0000256" key="3">
    <source>
        <dbReference type="ARBA" id="ARBA00005150"/>
    </source>
</evidence>
<dbReference type="EC" id="6.3.2.17" evidence="6"/>
<keyword evidence="24" id="KW-1185">Reference proteome</keyword>
<evidence type="ECO:0000256" key="5">
    <source>
        <dbReference type="ARBA" id="ARBA00013023"/>
    </source>
</evidence>
<dbReference type="InterPro" id="IPR001645">
    <property type="entry name" value="Folylpolyglutamate_synth"/>
</dbReference>
<sequence>MMFDSLAAWLEWLENCHPREIDLGLERIRLVAGRMGLLQPTARVVTVGGTNGKGSCVTATAALLRAAGYSVGVYTSPHLRVYNERVTIDGEPVDDQALCNSFERIYACCHANPPAEPISLTYFEYGTLAALDIFRARSVDAMVLEVGLGGRLDAVNILDADISVITSIDIDHKDWLGDNREDIGFEKAGIYRAGRPAICADFDPPQRLLQAIIDLGAKGYLRGKHFDYHQEDTNHWRWSGSAGHFEHQPLPQLPLPSMAAALEAVTHLGVTVTPASFALLAELRVPGRFQHLAWQGRTVILDVAHNPAATLHLAKGLSDWRNTNPGARVFAAVAMMSDKDRPGSLANLQALMDGWLLVDLDIPRAASSEQLRKNLQDLGFEPLASGKMKACLQALLQVSVQGDLLVVFGSFFTVAAALEVLAPGVDGAGQ</sequence>
<dbReference type="GO" id="GO:0005524">
    <property type="term" value="F:ATP binding"/>
    <property type="evidence" value="ECO:0007669"/>
    <property type="project" value="UniProtKB-KW"/>
</dbReference>
<name>B3PFP2_CELJU</name>
<dbReference type="GO" id="GO:0008841">
    <property type="term" value="F:dihydrofolate synthase activity"/>
    <property type="evidence" value="ECO:0007669"/>
    <property type="project" value="UniProtKB-EC"/>
</dbReference>
<feature type="domain" description="Mur ligase C-terminal" evidence="22">
    <location>
        <begin position="287"/>
        <end position="411"/>
    </location>
</feature>
<dbReference type="NCBIfam" id="TIGR01499">
    <property type="entry name" value="folC"/>
    <property type="match status" value="1"/>
</dbReference>
<dbReference type="InterPro" id="IPR036565">
    <property type="entry name" value="Mur-like_cat_sf"/>
</dbReference>
<dbReference type="GO" id="GO:0046872">
    <property type="term" value="F:metal ion binding"/>
    <property type="evidence" value="ECO:0007669"/>
    <property type="project" value="UniProtKB-KW"/>
</dbReference>
<dbReference type="GO" id="GO:0004326">
    <property type="term" value="F:tetrahydrofolylpolyglutamate synthase activity"/>
    <property type="evidence" value="ECO:0007669"/>
    <property type="project" value="UniProtKB-EC"/>
</dbReference>
<evidence type="ECO:0000256" key="2">
    <source>
        <dbReference type="ARBA" id="ARBA00004799"/>
    </source>
</evidence>
<dbReference type="InterPro" id="IPR004101">
    <property type="entry name" value="Mur_ligase_C"/>
</dbReference>
<dbReference type="STRING" id="498211.CJA_1754"/>
<dbReference type="OrthoDB" id="9809356at2"/>
<dbReference type="PIRSF" id="PIRSF001563">
    <property type="entry name" value="Folylpolyglu_synth"/>
    <property type="match status" value="1"/>
</dbReference>
<dbReference type="Gene3D" id="3.40.1190.10">
    <property type="entry name" value="Mur-like, catalytic domain"/>
    <property type="match status" value="1"/>
</dbReference>
<evidence type="ECO:0000313" key="24">
    <source>
        <dbReference type="Proteomes" id="UP000001036"/>
    </source>
</evidence>
<keyword evidence="11 21" id="KW-0067">ATP-binding</keyword>
<dbReference type="Gene3D" id="3.90.190.20">
    <property type="entry name" value="Mur ligase, C-terminal domain"/>
    <property type="match status" value="1"/>
</dbReference>
<dbReference type="Proteomes" id="UP000001036">
    <property type="component" value="Chromosome"/>
</dbReference>
<organism evidence="23 24">
    <name type="scientific">Cellvibrio japonicus (strain Ueda107)</name>
    <name type="common">Pseudomonas fluorescens subsp. cellulosa</name>
    <dbReference type="NCBI Taxonomy" id="498211"/>
    <lineage>
        <taxon>Bacteria</taxon>
        <taxon>Pseudomonadati</taxon>
        <taxon>Pseudomonadota</taxon>
        <taxon>Gammaproteobacteria</taxon>
        <taxon>Cellvibrionales</taxon>
        <taxon>Cellvibrionaceae</taxon>
        <taxon>Cellvibrio</taxon>
    </lineage>
</organism>
<proteinExistence type="inferred from homology"/>
<dbReference type="SUPFAM" id="SSF53623">
    <property type="entry name" value="MurD-like peptide ligases, catalytic domain"/>
    <property type="match status" value="1"/>
</dbReference>
<accession>B3PFP2</accession>
<dbReference type="PANTHER" id="PTHR11136:SF0">
    <property type="entry name" value="DIHYDROFOLATE SYNTHETASE-RELATED"/>
    <property type="match status" value="1"/>
</dbReference>
<dbReference type="SUPFAM" id="SSF53244">
    <property type="entry name" value="MurD-like peptide ligases, peptide-binding domain"/>
    <property type="match status" value="1"/>
</dbReference>
<evidence type="ECO:0000256" key="19">
    <source>
        <dbReference type="ARBA" id="ARBA00049035"/>
    </source>
</evidence>
<evidence type="ECO:0000256" key="21">
    <source>
        <dbReference type="PIRNR" id="PIRNR001563"/>
    </source>
</evidence>
<comment type="function">
    <text evidence="1">Functions in two distinct reactions of the de novo folate biosynthetic pathway. Catalyzes the addition of a glutamate residue to dihydropteroate (7,8-dihydropteroate or H2Pte) to form dihydrofolate (7,8-dihydrofolate monoglutamate or H2Pte-Glu). Also catalyzes successive additions of L-glutamate to tetrahydrofolate or 10-formyltetrahydrofolate or 5,10-methylenetetrahydrofolate, leading to folylpolyglutamate derivatives.</text>
</comment>
<dbReference type="KEGG" id="cja:CJA_1754"/>
<evidence type="ECO:0000256" key="11">
    <source>
        <dbReference type="ARBA" id="ARBA00022840"/>
    </source>
</evidence>
<keyword evidence="12" id="KW-0460">Magnesium</keyword>
<comment type="catalytic activity">
    <reaction evidence="17">
        <text>(6S)-5,6,7,8-tetrahydrofolyl-(gamma-L-Glu)(n) + L-glutamate + ATP = (6S)-5,6,7,8-tetrahydrofolyl-(gamma-L-Glu)(n+1) + ADP + phosphate + H(+)</text>
        <dbReference type="Rhea" id="RHEA:10580"/>
        <dbReference type="Rhea" id="RHEA-COMP:14738"/>
        <dbReference type="Rhea" id="RHEA-COMP:14740"/>
        <dbReference type="ChEBI" id="CHEBI:15378"/>
        <dbReference type="ChEBI" id="CHEBI:29985"/>
        <dbReference type="ChEBI" id="CHEBI:30616"/>
        <dbReference type="ChEBI" id="CHEBI:43474"/>
        <dbReference type="ChEBI" id="CHEBI:141005"/>
        <dbReference type="ChEBI" id="CHEBI:456216"/>
        <dbReference type="EC" id="6.3.2.17"/>
    </reaction>
</comment>
<evidence type="ECO:0000313" key="23">
    <source>
        <dbReference type="EMBL" id="ACE82919.1"/>
    </source>
</evidence>
<dbReference type="GO" id="GO:0046654">
    <property type="term" value="P:tetrahydrofolate biosynthetic process"/>
    <property type="evidence" value="ECO:0007669"/>
    <property type="project" value="UniProtKB-UniPathway"/>
</dbReference>
<evidence type="ECO:0000256" key="12">
    <source>
        <dbReference type="ARBA" id="ARBA00022842"/>
    </source>
</evidence>
<dbReference type="NCBIfam" id="NF008101">
    <property type="entry name" value="PRK10846.1"/>
    <property type="match status" value="1"/>
</dbReference>
<comment type="similarity">
    <text evidence="4 21">Belongs to the folylpolyglutamate synthase family.</text>
</comment>
<evidence type="ECO:0000256" key="6">
    <source>
        <dbReference type="ARBA" id="ARBA00013025"/>
    </source>
</evidence>
<dbReference type="RefSeq" id="WP_012487375.1">
    <property type="nucleotide sequence ID" value="NC_010995.1"/>
</dbReference>
<reference evidence="23 24" key="1">
    <citation type="journal article" date="2008" name="J. Bacteriol.">
        <title>Insights into plant cell wall degradation from the genome sequence of the soil bacterium Cellvibrio japonicus.</title>
        <authorList>
            <person name="Deboy R.T."/>
            <person name="Mongodin E.F."/>
            <person name="Fouts D.E."/>
            <person name="Tailford L.E."/>
            <person name="Khouri H."/>
            <person name="Emerson J.B."/>
            <person name="Mohamoud Y."/>
            <person name="Watkins K."/>
            <person name="Henrissat B."/>
            <person name="Gilbert H.J."/>
            <person name="Nelson K.E."/>
        </authorList>
    </citation>
    <scope>NUCLEOTIDE SEQUENCE [LARGE SCALE GENOMIC DNA]</scope>
    <source>
        <strain evidence="23 24">Ueda107</strain>
    </source>
</reference>
<evidence type="ECO:0000256" key="7">
    <source>
        <dbReference type="ARBA" id="ARBA00019357"/>
    </source>
</evidence>
<dbReference type="EC" id="6.3.2.12" evidence="5"/>
<evidence type="ECO:0000256" key="13">
    <source>
        <dbReference type="ARBA" id="ARBA00022909"/>
    </source>
</evidence>
<comment type="pathway">
    <text evidence="3">Cofactor biosynthesis; tetrahydrofolylpolyglutamate biosynthesis.</text>
</comment>
<evidence type="ECO:0000256" key="9">
    <source>
        <dbReference type="ARBA" id="ARBA00022723"/>
    </source>
</evidence>
<comment type="pathway">
    <text evidence="2">Cofactor biosynthesis; tetrahydrofolate biosynthesis; 7,8-dihydrofolate from 2-amino-4-hydroxy-6-hydroxymethyl-7,8-dihydropteridine diphosphate and 4-aminobenzoate: step 2/2.</text>
</comment>
<dbReference type="HOGENOM" id="CLU_015869_1_0_6"/>
<dbReference type="EMBL" id="CP000934">
    <property type="protein sequence ID" value="ACE82919.1"/>
    <property type="molecule type" value="Genomic_DNA"/>
</dbReference>
<evidence type="ECO:0000256" key="1">
    <source>
        <dbReference type="ARBA" id="ARBA00002714"/>
    </source>
</evidence>
<protein>
    <recommendedName>
        <fullName evidence="7">Dihydrofolate synthase/folylpolyglutamate synthase</fullName>
        <ecNumber evidence="5">6.3.2.12</ecNumber>
        <ecNumber evidence="6">6.3.2.17</ecNumber>
    </recommendedName>
    <alternativeName>
        <fullName evidence="16">Folylpoly-gamma-glutamate synthetase-dihydrofolate synthetase</fullName>
    </alternativeName>
    <alternativeName>
        <fullName evidence="14">Folylpolyglutamate synthetase</fullName>
    </alternativeName>
    <alternativeName>
        <fullName evidence="15">Tetrahydrofolylpolyglutamate synthase</fullName>
    </alternativeName>
</protein>
<evidence type="ECO:0000256" key="16">
    <source>
        <dbReference type="ARBA" id="ARBA00032510"/>
    </source>
</evidence>
<gene>
    <name evidence="23" type="primary">folC</name>
    <name evidence="23" type="ordered locus">CJA_1754</name>
</gene>
<evidence type="ECO:0000256" key="4">
    <source>
        <dbReference type="ARBA" id="ARBA00008276"/>
    </source>
</evidence>
<dbReference type="InterPro" id="IPR036615">
    <property type="entry name" value="Mur_ligase_C_dom_sf"/>
</dbReference>
<comment type="catalytic activity">
    <reaction evidence="20">
        <text>7,8-dihydropteroate + L-glutamate + ATP = 7,8-dihydrofolate + ADP + phosphate + H(+)</text>
        <dbReference type="Rhea" id="RHEA:23584"/>
        <dbReference type="ChEBI" id="CHEBI:15378"/>
        <dbReference type="ChEBI" id="CHEBI:17839"/>
        <dbReference type="ChEBI" id="CHEBI:29985"/>
        <dbReference type="ChEBI" id="CHEBI:30616"/>
        <dbReference type="ChEBI" id="CHEBI:43474"/>
        <dbReference type="ChEBI" id="CHEBI:57451"/>
        <dbReference type="ChEBI" id="CHEBI:456216"/>
        <dbReference type="EC" id="6.3.2.12"/>
    </reaction>
</comment>
<dbReference type="GO" id="GO:0005737">
    <property type="term" value="C:cytoplasm"/>
    <property type="evidence" value="ECO:0007669"/>
    <property type="project" value="TreeGrafter"/>
</dbReference>
<keyword evidence="13" id="KW-0289">Folate biosynthesis</keyword>
<keyword evidence="10 21" id="KW-0547">Nucleotide-binding</keyword>
<evidence type="ECO:0000256" key="15">
    <source>
        <dbReference type="ARBA" id="ARBA00030592"/>
    </source>
</evidence>
<evidence type="ECO:0000259" key="22">
    <source>
        <dbReference type="Pfam" id="PF02875"/>
    </source>
</evidence>
<dbReference type="AlphaFoldDB" id="B3PFP2"/>
<dbReference type="GO" id="GO:0046656">
    <property type="term" value="P:folic acid biosynthetic process"/>
    <property type="evidence" value="ECO:0007669"/>
    <property type="project" value="UniProtKB-KW"/>
</dbReference>
<dbReference type="eggNOG" id="COG0285">
    <property type="taxonomic scope" value="Bacteria"/>
</dbReference>
<evidence type="ECO:0000256" key="10">
    <source>
        <dbReference type="ARBA" id="ARBA00022741"/>
    </source>
</evidence>
<comment type="catalytic activity">
    <reaction evidence="19">
        <text>(6R)-5,10-methylenetetrahydrofolyl-(gamma-L-Glu)(n) + L-glutamate + ATP = (6R)-5,10-methylenetetrahydrofolyl-(gamma-L-Glu)(n+1) + ADP + phosphate + H(+)</text>
        <dbReference type="Rhea" id="RHEA:51912"/>
        <dbReference type="Rhea" id="RHEA-COMP:13257"/>
        <dbReference type="Rhea" id="RHEA-COMP:13258"/>
        <dbReference type="ChEBI" id="CHEBI:15378"/>
        <dbReference type="ChEBI" id="CHEBI:29985"/>
        <dbReference type="ChEBI" id="CHEBI:30616"/>
        <dbReference type="ChEBI" id="CHEBI:43474"/>
        <dbReference type="ChEBI" id="CHEBI:136572"/>
        <dbReference type="ChEBI" id="CHEBI:456216"/>
        <dbReference type="EC" id="6.3.2.17"/>
    </reaction>
</comment>
<dbReference type="PANTHER" id="PTHR11136">
    <property type="entry name" value="FOLYLPOLYGLUTAMATE SYNTHASE-RELATED"/>
    <property type="match status" value="1"/>
</dbReference>
<comment type="catalytic activity">
    <reaction evidence="18">
        <text>10-formyltetrahydrofolyl-(gamma-L-Glu)(n) + L-glutamate + ATP = 10-formyltetrahydrofolyl-(gamma-L-Glu)(n+1) + ADP + phosphate + H(+)</text>
        <dbReference type="Rhea" id="RHEA:51904"/>
        <dbReference type="Rhea" id="RHEA-COMP:13088"/>
        <dbReference type="Rhea" id="RHEA-COMP:14300"/>
        <dbReference type="ChEBI" id="CHEBI:15378"/>
        <dbReference type="ChEBI" id="CHEBI:29985"/>
        <dbReference type="ChEBI" id="CHEBI:30616"/>
        <dbReference type="ChEBI" id="CHEBI:43474"/>
        <dbReference type="ChEBI" id="CHEBI:134413"/>
        <dbReference type="ChEBI" id="CHEBI:456216"/>
        <dbReference type="EC" id="6.3.2.17"/>
    </reaction>
</comment>
<evidence type="ECO:0000256" key="20">
    <source>
        <dbReference type="ARBA" id="ARBA00049161"/>
    </source>
</evidence>
<keyword evidence="8 21" id="KW-0436">Ligase</keyword>
<evidence type="ECO:0000256" key="14">
    <source>
        <dbReference type="ARBA" id="ARBA00030048"/>
    </source>
</evidence>
<dbReference type="Pfam" id="PF02875">
    <property type="entry name" value="Mur_ligase_C"/>
    <property type="match status" value="1"/>
</dbReference>
<evidence type="ECO:0000256" key="17">
    <source>
        <dbReference type="ARBA" id="ARBA00047493"/>
    </source>
</evidence>
<evidence type="ECO:0000256" key="8">
    <source>
        <dbReference type="ARBA" id="ARBA00022598"/>
    </source>
</evidence>
<evidence type="ECO:0000256" key="18">
    <source>
        <dbReference type="ARBA" id="ARBA00047808"/>
    </source>
</evidence>
<dbReference type="UniPathway" id="UPA00077">
    <property type="reaction ID" value="UER00157"/>
</dbReference>